<dbReference type="Proteomes" id="UP000254400">
    <property type="component" value="Unassembled WGS sequence"/>
</dbReference>
<dbReference type="AlphaFoldDB" id="A0A378XT27"/>
<protein>
    <submittedName>
        <fullName evidence="1">Uncharacterized protein</fullName>
    </submittedName>
</protein>
<dbReference type="RefSeq" id="WP_013369712.1">
    <property type="nucleotide sequence ID" value="NZ_JAWPHF010000001.1"/>
</dbReference>
<organism evidence="1 2">
    <name type="scientific">Paenibacillus polymyxa</name>
    <name type="common">Bacillus polymyxa</name>
    <dbReference type="NCBI Taxonomy" id="1406"/>
    <lineage>
        <taxon>Bacteria</taxon>
        <taxon>Bacillati</taxon>
        <taxon>Bacillota</taxon>
        <taxon>Bacilli</taxon>
        <taxon>Bacillales</taxon>
        <taxon>Paenibacillaceae</taxon>
        <taxon>Paenibacillus</taxon>
    </lineage>
</organism>
<evidence type="ECO:0000313" key="1">
    <source>
        <dbReference type="EMBL" id="SUA66774.1"/>
    </source>
</evidence>
<sequence>MKAVFLTHTAAIPKERGRIMMEVDKKLAKGLIWGMAFSLPVWVGVLYSVQHIRDWL</sequence>
<dbReference type="EMBL" id="UGSC01000001">
    <property type="protein sequence ID" value="SUA66774.1"/>
    <property type="molecule type" value="Genomic_DNA"/>
</dbReference>
<proteinExistence type="predicted"/>
<reference evidence="1 2" key="1">
    <citation type="submission" date="2018-06" db="EMBL/GenBank/DDBJ databases">
        <authorList>
            <consortium name="Pathogen Informatics"/>
            <person name="Doyle S."/>
        </authorList>
    </citation>
    <scope>NUCLEOTIDE SEQUENCE [LARGE SCALE GENOMIC DNA]</scope>
    <source>
        <strain evidence="1 2">NCTC10343</strain>
    </source>
</reference>
<evidence type="ECO:0000313" key="2">
    <source>
        <dbReference type="Proteomes" id="UP000254400"/>
    </source>
</evidence>
<accession>A0A378XT27</accession>
<name>A0A378XT27_PAEPO</name>
<gene>
    <name evidence="1" type="ORF">NCTC10343_01078</name>
</gene>